<dbReference type="NCBIfam" id="TIGR03715">
    <property type="entry name" value="KxYKxGKxW"/>
    <property type="match status" value="1"/>
</dbReference>
<reference evidence="4 5" key="1">
    <citation type="submission" date="2016-10" db="EMBL/GenBank/DDBJ databases">
        <authorList>
            <person name="de Groot N.N."/>
        </authorList>
    </citation>
    <scope>NUCLEOTIDE SEQUENCE [LARGE SCALE GENOMIC DNA]</scope>
    <source>
        <strain evidence="4 5">DSM 19113</strain>
    </source>
</reference>
<dbReference type="EMBL" id="FOLI01000002">
    <property type="protein sequence ID" value="SFB97564.1"/>
    <property type="molecule type" value="Genomic_DNA"/>
</dbReference>
<dbReference type="RefSeq" id="WP_143404272.1">
    <property type="nucleotide sequence ID" value="NZ_FOLI01000002.1"/>
</dbReference>
<evidence type="ECO:0000313" key="5">
    <source>
        <dbReference type="Proteomes" id="UP000199376"/>
    </source>
</evidence>
<feature type="non-terminal residue" evidence="4">
    <location>
        <position position="643"/>
    </location>
</feature>
<evidence type="ECO:0000259" key="3">
    <source>
        <dbReference type="Pfam" id="PF07564"/>
    </source>
</evidence>
<feature type="region of interest" description="Disordered" evidence="2">
    <location>
        <begin position="280"/>
        <end position="300"/>
    </location>
</feature>
<gene>
    <name evidence="4" type="ORF">SAMN05660453_0771</name>
</gene>
<evidence type="ECO:0000313" key="4">
    <source>
        <dbReference type="EMBL" id="SFB97564.1"/>
    </source>
</evidence>
<dbReference type="Pfam" id="PF07564">
    <property type="entry name" value="DUF1542"/>
    <property type="match status" value="2"/>
</dbReference>
<accession>A0A1I1FE63</accession>
<feature type="region of interest" description="Disordered" evidence="2">
    <location>
        <begin position="595"/>
        <end position="643"/>
    </location>
</feature>
<keyword evidence="1" id="KW-0732">Signal</keyword>
<dbReference type="STRING" id="283737.SAMN05660453_0771"/>
<keyword evidence="5" id="KW-1185">Reference proteome</keyword>
<sequence length="643" mass="69590">MTKKEHYKMYKSGKNWVYASLATIALLTGATVVAEQHHGHSIAGISAKADDTDYNTRAAAAVNDATTTHDEVASVEDVTFNSPEEAVVGKWVNLTTVTGVAKDGDQSIDYKVNNVYVRKDQSTGKLIAAYVGGKTQITITPRGANNSVSVEIGKRSDTDGNVGTFSTIKRYSTDTDADGSKTDPNGAVVYVKDSLNNPLSFTLPSTFNATDDTLRVAYIPDTRAPHTAKTTSQAYPTPKIQMRTADALKTEIADALKQSDDSKAAKASAAAAIDNAKKEIENKINNDPTLDDTARDAQKKKAEETFKKAEEDIAKMDNKTDVDNRSNQAITDATNAYQPGESMDNQKTDATNALNAAVADEYNKVDSNNDLTQAEKDYLHDLIEADKKKLVQAITDAKDKNDLNAVNAQLIKGNDGLRPGFSDVKVTPAETVADRKTNAETVLNTAYSKAQNDINGNKTLSDAEKTERLTQLKEDYDKAKTAIQNATNAQTVVDALAQSQTDFANDNKDNDLAQRKSDLINDYKSREKVQERLDAIKNDDTLTDAEKISQTKQITDAVDAVSKNISAQETAQDAINAAAATKTKEQDDIIEGAHVPGKPLADQVTDAKNDIHKKADAARTDINNNKNLTDDQKAAETKKINDA</sequence>
<evidence type="ECO:0000256" key="1">
    <source>
        <dbReference type="ARBA" id="ARBA00022729"/>
    </source>
</evidence>
<dbReference type="InterPro" id="IPR011439">
    <property type="entry name" value="DUF1542"/>
</dbReference>
<feature type="domain" description="DUF1542" evidence="3">
    <location>
        <begin position="347"/>
        <end position="410"/>
    </location>
</feature>
<dbReference type="Pfam" id="PF19258">
    <property type="entry name" value="KxYKxGKxW_sig"/>
    <property type="match status" value="1"/>
</dbReference>
<feature type="compositionally biased region" description="Basic and acidic residues" evidence="2">
    <location>
        <begin position="605"/>
        <end position="619"/>
    </location>
</feature>
<dbReference type="OrthoDB" id="2329348at2"/>
<dbReference type="Proteomes" id="UP000199376">
    <property type="component" value="Unassembled WGS sequence"/>
</dbReference>
<proteinExistence type="predicted"/>
<name>A0A1I1FE63_9LACO</name>
<protein>
    <submittedName>
        <fullName evidence="4">KxYKxGKxW signal peptide containing protein</fullName>
    </submittedName>
</protein>
<feature type="compositionally biased region" description="Basic and acidic residues" evidence="2">
    <location>
        <begin position="628"/>
        <end position="643"/>
    </location>
</feature>
<feature type="domain" description="DUF1542" evidence="3">
    <location>
        <begin position="435"/>
        <end position="505"/>
    </location>
</feature>
<dbReference type="AlphaFoldDB" id="A0A1I1FE63"/>
<dbReference type="InterPro" id="IPR022263">
    <property type="entry name" value="KxYKxGKxW"/>
</dbReference>
<evidence type="ECO:0000256" key="2">
    <source>
        <dbReference type="SAM" id="MobiDB-lite"/>
    </source>
</evidence>
<organism evidence="4 5">
    <name type="scientific">Fructobacillus durionis</name>
    <dbReference type="NCBI Taxonomy" id="283737"/>
    <lineage>
        <taxon>Bacteria</taxon>
        <taxon>Bacillati</taxon>
        <taxon>Bacillota</taxon>
        <taxon>Bacilli</taxon>
        <taxon>Lactobacillales</taxon>
        <taxon>Lactobacillaceae</taxon>
        <taxon>Fructobacillus</taxon>
    </lineage>
</organism>